<sequence>MRKEQLVNLQNVNPGQTALLSIPCGPTYERIKLYFTGGLLISMIDLITIKQNGKPVWAVAGSDLLAQNLYEGKPNPTNVALIDFTRRGAKSSATKNSAGVVIQSTQVQEELFTCLATAGLQQCTMEIKINAAAPAGVGMTAWAQESDPSKNPWVFKEQSATYALMTVGQNDIPLPVQQAGSVITKIYLHQSNYGQAGAGSIQSLQIRNNQVIISEGTPQVYQDDQTDYQKVPQAGLFVVDFDLQGMREKWLNTTLSKNVFIRIITQTGPVFLTGYAKIVDPINR</sequence>
<comment type="caution">
    <text evidence="3">The sequence shown here is derived from an EMBL/GenBank/DDBJ whole genome shotgun (WGS) entry which is preliminary data.</text>
</comment>
<accession>A0A103ZU67</accession>
<evidence type="ECO:0000313" key="4">
    <source>
        <dbReference type="Proteomes" id="UP000069001"/>
    </source>
</evidence>
<dbReference type="AlphaFoldDB" id="A0A103ZU67"/>
<evidence type="ECO:0000313" key="3">
    <source>
        <dbReference type="EMBL" id="KVK86200.1"/>
    </source>
</evidence>
<dbReference type="InterPro" id="IPR041377">
    <property type="entry name" value="P2_N"/>
</dbReference>
<dbReference type="Proteomes" id="UP000069001">
    <property type="component" value="Unassembled WGS sequence"/>
</dbReference>
<dbReference type="InterPro" id="IPR057915">
    <property type="entry name" value="P2_C"/>
</dbReference>
<dbReference type="Pfam" id="PF18628">
    <property type="entry name" value="P2_N"/>
    <property type="match status" value="1"/>
</dbReference>
<dbReference type="InterPro" id="IPR053751">
    <property type="entry name" value="Viral_Major_Capsid_sf"/>
</dbReference>
<gene>
    <name evidence="3" type="ORF">WS90_07980</name>
</gene>
<organism evidence="3 4">
    <name type="scientific">Burkholderia cepacia</name>
    <name type="common">Pseudomonas cepacia</name>
    <dbReference type="NCBI Taxonomy" id="292"/>
    <lineage>
        <taxon>Bacteria</taxon>
        <taxon>Pseudomonadati</taxon>
        <taxon>Pseudomonadota</taxon>
        <taxon>Betaproteobacteria</taxon>
        <taxon>Burkholderiales</taxon>
        <taxon>Burkholderiaceae</taxon>
        <taxon>Burkholderia</taxon>
        <taxon>Burkholderia cepacia complex</taxon>
    </lineage>
</organism>
<proteinExistence type="predicted"/>
<name>A0A103ZU67_BURCE</name>
<feature type="domain" description="Viral coat protein P2 C-terminal" evidence="2">
    <location>
        <begin position="162"/>
        <end position="254"/>
    </location>
</feature>
<dbReference type="Gene3D" id="2.60.120.730">
    <property type="match status" value="2"/>
</dbReference>
<feature type="domain" description="Viral coat protein P2 N-terminal" evidence="1">
    <location>
        <begin position="5"/>
        <end position="144"/>
    </location>
</feature>
<reference evidence="3 4" key="1">
    <citation type="submission" date="2015-11" db="EMBL/GenBank/DDBJ databases">
        <title>Expanding the genomic diversity of Burkholderia species for the development of highly accurate diagnostics.</title>
        <authorList>
            <person name="Sahl J."/>
            <person name="Keim P."/>
            <person name="Wagner D."/>
        </authorList>
    </citation>
    <scope>NUCLEOTIDE SEQUENCE [LARGE SCALE GENOMIC DNA]</scope>
    <source>
        <strain evidence="3 4">MSMB1302</strain>
    </source>
</reference>
<dbReference type="Pfam" id="PF25513">
    <property type="entry name" value="P2_C"/>
    <property type="match status" value="1"/>
</dbReference>
<protein>
    <submittedName>
        <fullName evidence="3">Uncharacterized protein</fullName>
    </submittedName>
</protein>
<evidence type="ECO:0000259" key="1">
    <source>
        <dbReference type="Pfam" id="PF18628"/>
    </source>
</evidence>
<evidence type="ECO:0000259" key="2">
    <source>
        <dbReference type="Pfam" id="PF25513"/>
    </source>
</evidence>
<dbReference type="RefSeq" id="WP_059467998.1">
    <property type="nucleotide sequence ID" value="NZ_LOYH01000027.1"/>
</dbReference>
<dbReference type="EMBL" id="LOYH01000027">
    <property type="protein sequence ID" value="KVK86200.1"/>
    <property type="molecule type" value="Genomic_DNA"/>
</dbReference>